<dbReference type="PROSITE" id="PS51934">
    <property type="entry name" value="LRAT"/>
    <property type="match status" value="1"/>
</dbReference>
<dbReference type="InterPro" id="IPR051496">
    <property type="entry name" value="H-rev107_PLA/AT"/>
</dbReference>
<dbReference type="Proteomes" id="UP001177883">
    <property type="component" value="Unassembled WGS sequence"/>
</dbReference>
<dbReference type="GO" id="GO:0006629">
    <property type="term" value="P:lipid metabolic process"/>
    <property type="evidence" value="ECO:0007669"/>
    <property type="project" value="UniProtKB-KW"/>
</dbReference>
<keyword evidence="1" id="KW-0808">Transferase</keyword>
<dbReference type="InterPro" id="IPR007053">
    <property type="entry name" value="LRAT_dom"/>
</dbReference>
<evidence type="ECO:0000259" key="4">
    <source>
        <dbReference type="PROSITE" id="PS51934"/>
    </source>
</evidence>
<comment type="caution">
    <text evidence="5">The sequence shown here is derived from an EMBL/GenBank/DDBJ whole genome shotgun (WGS) entry which is preliminary data.</text>
</comment>
<evidence type="ECO:0000256" key="2">
    <source>
        <dbReference type="ARBA" id="ARBA00022801"/>
    </source>
</evidence>
<keyword evidence="2" id="KW-0378">Hydrolase</keyword>
<dbReference type="Gene3D" id="3.90.1720.10">
    <property type="entry name" value="endopeptidase domain like (from Nostoc punctiforme)"/>
    <property type="match status" value="1"/>
</dbReference>
<evidence type="ECO:0000256" key="3">
    <source>
        <dbReference type="ARBA" id="ARBA00023098"/>
    </source>
</evidence>
<name>A0ABD5A635_VIBSP</name>
<keyword evidence="3" id="KW-0443">Lipid metabolism</keyword>
<gene>
    <name evidence="5" type="ORF">Q8W38_04620</name>
</gene>
<evidence type="ECO:0000313" key="5">
    <source>
        <dbReference type="EMBL" id="MDP2488606.1"/>
    </source>
</evidence>
<dbReference type="RefSeq" id="WP_102490715.1">
    <property type="nucleotide sequence ID" value="NZ_JAUYVK010000003.1"/>
</dbReference>
<dbReference type="PANTHER" id="PTHR13943:SF77">
    <property type="entry name" value="LRAT DOMAIN-CONTAINING PROTEIN"/>
    <property type="match status" value="1"/>
</dbReference>
<evidence type="ECO:0000313" key="6">
    <source>
        <dbReference type="Proteomes" id="UP001177883"/>
    </source>
</evidence>
<accession>A0ABD5A635</accession>
<dbReference type="PANTHER" id="PTHR13943">
    <property type="entry name" value="HRAS-LIKE SUPPRESSOR - RELATED"/>
    <property type="match status" value="1"/>
</dbReference>
<dbReference type="AlphaFoldDB" id="A0ABD5A635"/>
<proteinExistence type="predicted"/>
<dbReference type="EMBL" id="JAUYVK010000003">
    <property type="protein sequence ID" value="MDP2488606.1"/>
    <property type="molecule type" value="Genomic_DNA"/>
</dbReference>
<organism evidence="5 6">
    <name type="scientific">Vibrio splendidus</name>
    <dbReference type="NCBI Taxonomy" id="29497"/>
    <lineage>
        <taxon>Bacteria</taxon>
        <taxon>Pseudomonadati</taxon>
        <taxon>Pseudomonadota</taxon>
        <taxon>Gammaproteobacteria</taxon>
        <taxon>Vibrionales</taxon>
        <taxon>Vibrionaceae</taxon>
        <taxon>Vibrio</taxon>
    </lineage>
</organism>
<feature type="domain" description="LRAT" evidence="4">
    <location>
        <begin position="25"/>
        <end position="120"/>
    </location>
</feature>
<dbReference type="GO" id="GO:0016787">
    <property type="term" value="F:hydrolase activity"/>
    <property type="evidence" value="ECO:0007669"/>
    <property type="project" value="UniProtKB-KW"/>
</dbReference>
<evidence type="ECO:0000256" key="1">
    <source>
        <dbReference type="ARBA" id="ARBA00022679"/>
    </source>
</evidence>
<protein>
    <submittedName>
        <fullName evidence="5">NlpC/P60 family protein</fullName>
    </submittedName>
</protein>
<dbReference type="Pfam" id="PF04970">
    <property type="entry name" value="LRAT"/>
    <property type="match status" value="1"/>
</dbReference>
<reference evidence="5" key="1">
    <citation type="submission" date="2023-07" db="EMBL/GenBank/DDBJ databases">
        <title>Genome content predicts the carbon catabolic preferences of heterotrophic bacteria.</title>
        <authorList>
            <person name="Gralka M."/>
        </authorList>
    </citation>
    <scope>NUCLEOTIDE SEQUENCE</scope>
    <source>
        <strain evidence="5">6E03</strain>
    </source>
</reference>
<dbReference type="GO" id="GO:0016740">
    <property type="term" value="F:transferase activity"/>
    <property type="evidence" value="ECO:0007669"/>
    <property type="project" value="UniProtKB-KW"/>
</dbReference>
<sequence>MLILNTHTLNQKGKIMKNNLSIGDLLYRSKLLVEHAGIYLGKGRVLHNSPDGNVEICALEEYANGKPVKVVLSHLSEEQKNELFYQAELLIKKAKKYGLLANNCEHLASTVLHGKPSSEQLQAAGLGAVAGLLLASCNQSRNSLLYMLAGGLIGCIAINAARQYDRVL</sequence>